<evidence type="ECO:0000259" key="5">
    <source>
        <dbReference type="PROSITE" id="PS51755"/>
    </source>
</evidence>
<dbReference type="SUPFAM" id="SSF46894">
    <property type="entry name" value="C-terminal effector domain of the bipartite response regulators"/>
    <property type="match status" value="1"/>
</dbReference>
<dbReference type="Pfam" id="PF00486">
    <property type="entry name" value="Trans_reg_C"/>
    <property type="match status" value="1"/>
</dbReference>
<reference evidence="6 7" key="1">
    <citation type="submission" date="2021-03" db="EMBL/GenBank/DDBJ databases">
        <title>Enterococcal diversity collection.</title>
        <authorList>
            <person name="Gilmore M.S."/>
            <person name="Schwartzman J."/>
            <person name="Van Tyne D."/>
            <person name="Martin M."/>
            <person name="Earl A.M."/>
            <person name="Manson A.L."/>
            <person name="Straub T."/>
            <person name="Salamzade R."/>
            <person name="Saavedra J."/>
            <person name="Lebreton F."/>
            <person name="Prichula J."/>
            <person name="Schaufler K."/>
            <person name="Gaca A."/>
            <person name="Sgardioli B."/>
            <person name="Wagenaar J."/>
            <person name="Strong T."/>
        </authorList>
    </citation>
    <scope>NUCLEOTIDE SEQUENCE [LARGE SCALE GENOMIC DNA]</scope>
    <source>
        <strain evidence="6 7">669A</strain>
    </source>
</reference>
<name>A0ABS3LDX2_9ENTE</name>
<protein>
    <submittedName>
        <fullName evidence="6">Winged helix-turn-helix domain-containing protein</fullName>
    </submittedName>
</protein>
<evidence type="ECO:0000256" key="1">
    <source>
        <dbReference type="ARBA" id="ARBA00023015"/>
    </source>
</evidence>
<keyword evidence="3" id="KW-0804">Transcription</keyword>
<keyword evidence="7" id="KW-1185">Reference proteome</keyword>
<evidence type="ECO:0000313" key="6">
    <source>
        <dbReference type="EMBL" id="MBO1307820.1"/>
    </source>
</evidence>
<feature type="domain" description="OmpR/PhoB-type" evidence="5">
    <location>
        <begin position="128"/>
        <end position="231"/>
    </location>
</feature>
<gene>
    <name evidence="6" type="ORF">JZO70_16720</name>
</gene>
<dbReference type="EMBL" id="JAFREM010000028">
    <property type="protein sequence ID" value="MBO1307820.1"/>
    <property type="molecule type" value="Genomic_DNA"/>
</dbReference>
<dbReference type="InterPro" id="IPR001867">
    <property type="entry name" value="OmpR/PhoB-type_DNA-bd"/>
</dbReference>
<dbReference type="InterPro" id="IPR036388">
    <property type="entry name" value="WH-like_DNA-bd_sf"/>
</dbReference>
<dbReference type="Gene3D" id="1.10.10.10">
    <property type="entry name" value="Winged helix-like DNA-binding domain superfamily/Winged helix DNA-binding domain"/>
    <property type="match status" value="1"/>
</dbReference>
<evidence type="ECO:0000256" key="2">
    <source>
        <dbReference type="ARBA" id="ARBA00023125"/>
    </source>
</evidence>
<evidence type="ECO:0000313" key="7">
    <source>
        <dbReference type="Proteomes" id="UP000664601"/>
    </source>
</evidence>
<accession>A0ABS3LDX2</accession>
<evidence type="ECO:0000256" key="3">
    <source>
        <dbReference type="ARBA" id="ARBA00023163"/>
    </source>
</evidence>
<keyword evidence="2 4" id="KW-0238">DNA-binding</keyword>
<dbReference type="Proteomes" id="UP000664601">
    <property type="component" value="Unassembled WGS sequence"/>
</dbReference>
<proteinExistence type="predicted"/>
<feature type="DNA-binding region" description="OmpR/PhoB-type" evidence="4">
    <location>
        <begin position="128"/>
        <end position="231"/>
    </location>
</feature>
<comment type="caution">
    <text evidence="6">The sequence shown here is derived from an EMBL/GenBank/DDBJ whole genome shotgun (WGS) entry which is preliminary data.</text>
</comment>
<sequence length="254" mass="29440">MQHALVLTKNTLSEEEIIKKLQQLNFETLCSADLLDILQQTGTASVLSYFQWVILSESLCDEEVEQLLFQLYGHTLVILRLTESYPSEEEEARWQNLGLTDWLLKTSDFSSMREKINVLQKQLPKGMPAERQILNFPISNNADTSNEQEALMKCLSKTEKKVFENLVEAYPRTDILSRKELCESLWRSGETASNMSQLSCLINKLKRKFEQQGITGETITTLWGRGYKLSDEFYEYWMQCTQQAERIAYYSATN</sequence>
<organism evidence="6 7">
    <name type="scientific">Candidatus Enterococcus moelleringii</name>
    <dbReference type="NCBI Taxonomy" id="2815325"/>
    <lineage>
        <taxon>Bacteria</taxon>
        <taxon>Bacillati</taxon>
        <taxon>Bacillota</taxon>
        <taxon>Bacilli</taxon>
        <taxon>Lactobacillales</taxon>
        <taxon>Enterococcaceae</taxon>
        <taxon>Enterococcus</taxon>
    </lineage>
</organism>
<evidence type="ECO:0000256" key="4">
    <source>
        <dbReference type="PROSITE-ProRule" id="PRU01091"/>
    </source>
</evidence>
<keyword evidence="1" id="KW-0805">Transcription regulation</keyword>
<dbReference type="PROSITE" id="PS51755">
    <property type="entry name" value="OMPR_PHOB"/>
    <property type="match status" value="1"/>
</dbReference>
<dbReference type="InterPro" id="IPR016032">
    <property type="entry name" value="Sig_transdc_resp-reg_C-effctor"/>
</dbReference>